<keyword evidence="4" id="KW-1185">Reference proteome</keyword>
<accession>A0A8S0T381</accession>
<evidence type="ECO:0000313" key="3">
    <source>
        <dbReference type="EMBL" id="CAA2998920.1"/>
    </source>
</evidence>
<comment type="caution">
    <text evidence="3">The sequence shown here is derived from an EMBL/GenBank/DDBJ whole genome shotgun (WGS) entry which is preliminary data.</text>
</comment>
<reference evidence="3 4" key="1">
    <citation type="submission" date="2019-12" db="EMBL/GenBank/DDBJ databases">
        <authorList>
            <person name="Alioto T."/>
            <person name="Alioto T."/>
            <person name="Gomez Garrido J."/>
        </authorList>
    </citation>
    <scope>NUCLEOTIDE SEQUENCE [LARGE SCALE GENOMIC DNA]</scope>
</reference>
<dbReference type="Proteomes" id="UP000594638">
    <property type="component" value="Unassembled WGS sequence"/>
</dbReference>
<dbReference type="GO" id="GO:0140662">
    <property type="term" value="F:ATP-dependent protein folding chaperone"/>
    <property type="evidence" value="ECO:0007669"/>
    <property type="project" value="InterPro"/>
</dbReference>
<dbReference type="Gene3D" id="1.10.560.10">
    <property type="entry name" value="GroEL-like equatorial domain"/>
    <property type="match status" value="1"/>
</dbReference>
<dbReference type="PANTHER" id="PTHR45633">
    <property type="entry name" value="60 KDA HEAT SHOCK PROTEIN, MITOCHONDRIAL"/>
    <property type="match status" value="1"/>
</dbReference>
<evidence type="ECO:0000256" key="1">
    <source>
        <dbReference type="ARBA" id="ARBA00006607"/>
    </source>
</evidence>
<dbReference type="AlphaFoldDB" id="A0A8S0T381"/>
<evidence type="ECO:0000313" key="4">
    <source>
        <dbReference type="Proteomes" id="UP000594638"/>
    </source>
</evidence>
<organism evidence="3 4">
    <name type="scientific">Olea europaea subsp. europaea</name>
    <dbReference type="NCBI Taxonomy" id="158383"/>
    <lineage>
        <taxon>Eukaryota</taxon>
        <taxon>Viridiplantae</taxon>
        <taxon>Streptophyta</taxon>
        <taxon>Embryophyta</taxon>
        <taxon>Tracheophyta</taxon>
        <taxon>Spermatophyta</taxon>
        <taxon>Magnoliopsida</taxon>
        <taxon>eudicotyledons</taxon>
        <taxon>Gunneridae</taxon>
        <taxon>Pentapetalae</taxon>
        <taxon>asterids</taxon>
        <taxon>lamiids</taxon>
        <taxon>Lamiales</taxon>
        <taxon>Oleaceae</taxon>
        <taxon>Oleeae</taxon>
        <taxon>Olea</taxon>
    </lineage>
</organism>
<dbReference type="EMBL" id="CACTIH010005611">
    <property type="protein sequence ID" value="CAA2998920.1"/>
    <property type="molecule type" value="Genomic_DNA"/>
</dbReference>
<gene>
    <name evidence="3" type="ORF">OLEA9_A037015</name>
</gene>
<keyword evidence="2" id="KW-0143">Chaperone</keyword>
<dbReference type="Gramene" id="OE9A037015T1">
    <property type="protein sequence ID" value="OE9A037015C1"/>
    <property type="gene ID" value="OE9A037015"/>
</dbReference>
<sequence length="107" mass="11636">MIVYWMTLSPSKDSTGLYSVAKSIQLKEKVKKQDASSTNDAVGDGTTCAIVLTRAIFTEGSKSIGTCMNSKDLRRGISKDLRRGNPNMVMALAENKADLEDKEEGDC</sequence>
<comment type="similarity">
    <text evidence="1">Belongs to the chaperonin (HSP60) family.</text>
</comment>
<dbReference type="SUPFAM" id="SSF48592">
    <property type="entry name" value="GroEL equatorial domain-like"/>
    <property type="match status" value="1"/>
</dbReference>
<name>A0A8S0T381_OLEEU</name>
<dbReference type="InterPro" id="IPR001844">
    <property type="entry name" value="Cpn60/GroEL"/>
</dbReference>
<evidence type="ECO:0000256" key="2">
    <source>
        <dbReference type="ARBA" id="ARBA00023186"/>
    </source>
</evidence>
<protein>
    <submittedName>
        <fullName evidence="3">Chaperonin CPN60-2, mitochondrial</fullName>
    </submittedName>
</protein>
<proteinExistence type="inferred from homology"/>
<dbReference type="InterPro" id="IPR027413">
    <property type="entry name" value="GROEL-like_equatorial_sf"/>
</dbReference>
<dbReference type="GO" id="GO:0042026">
    <property type="term" value="P:protein refolding"/>
    <property type="evidence" value="ECO:0007669"/>
    <property type="project" value="InterPro"/>
</dbReference>